<gene>
    <name evidence="6" type="ORF">BN869_000010012_1</name>
</gene>
<reference evidence="6" key="1">
    <citation type="submission" date="2015-01" db="EMBL/GenBank/DDBJ databases">
        <authorList>
            <person name="Durling Mikael"/>
        </authorList>
    </citation>
    <scope>NUCLEOTIDE SEQUENCE</scope>
</reference>
<dbReference type="InterPro" id="IPR036400">
    <property type="entry name" value="Cyt_B5-like_heme/steroid_sf"/>
</dbReference>
<dbReference type="GO" id="GO:0016020">
    <property type="term" value="C:membrane"/>
    <property type="evidence" value="ECO:0007669"/>
    <property type="project" value="TreeGrafter"/>
</dbReference>
<evidence type="ECO:0000259" key="5">
    <source>
        <dbReference type="PROSITE" id="PS50255"/>
    </source>
</evidence>
<feature type="domain" description="Cytochrome b5 heme-binding" evidence="5">
    <location>
        <begin position="102"/>
        <end position="178"/>
    </location>
</feature>
<dbReference type="PANTHER" id="PTHR19359">
    <property type="entry name" value="CYTOCHROME B5"/>
    <property type="match status" value="1"/>
</dbReference>
<evidence type="ECO:0000256" key="1">
    <source>
        <dbReference type="ARBA" id="ARBA00022617"/>
    </source>
</evidence>
<proteinExistence type="inferred from homology"/>
<accession>A0A0B7KA10</accession>
<organism evidence="6">
    <name type="scientific">Bionectria ochroleuca</name>
    <name type="common">Gliocladium roseum</name>
    <dbReference type="NCBI Taxonomy" id="29856"/>
    <lineage>
        <taxon>Eukaryota</taxon>
        <taxon>Fungi</taxon>
        <taxon>Dikarya</taxon>
        <taxon>Ascomycota</taxon>
        <taxon>Pezizomycotina</taxon>
        <taxon>Sordariomycetes</taxon>
        <taxon>Hypocreomycetidae</taxon>
        <taxon>Hypocreales</taxon>
        <taxon>Bionectriaceae</taxon>
        <taxon>Clonostachys</taxon>
    </lineage>
</organism>
<dbReference type="EMBL" id="CDPU01000039">
    <property type="protein sequence ID" value="CEO53954.1"/>
    <property type="molecule type" value="Genomic_DNA"/>
</dbReference>
<keyword evidence="1" id="KW-0349">Heme</keyword>
<dbReference type="SMART" id="SM01117">
    <property type="entry name" value="Cyt-b5"/>
    <property type="match status" value="1"/>
</dbReference>
<evidence type="ECO:0000256" key="3">
    <source>
        <dbReference type="ARBA" id="ARBA00023004"/>
    </source>
</evidence>
<keyword evidence="3" id="KW-0408">Iron</keyword>
<evidence type="ECO:0000256" key="2">
    <source>
        <dbReference type="ARBA" id="ARBA00022723"/>
    </source>
</evidence>
<dbReference type="AlphaFoldDB" id="A0A0B7KA10"/>
<dbReference type="Pfam" id="PF00173">
    <property type="entry name" value="Cyt-b5"/>
    <property type="match status" value="1"/>
</dbReference>
<dbReference type="InterPro" id="IPR050668">
    <property type="entry name" value="Cytochrome_b5"/>
</dbReference>
<dbReference type="PANTHER" id="PTHR19359:SF14">
    <property type="entry name" value="CYTOCHROME B5 A"/>
    <property type="match status" value="1"/>
</dbReference>
<sequence>MAQPLILSPEPQLSGVAIAEKVTVEYFEHQIESPCSEKNGLLLLAEKEEKVDNNPLSIDSMGMVDEVLENSNESASENAAVDFHKTPQKVPRNGEISMAKDLPKYTMDEIAAHNTIADLWVVIDNDVYDMTEFQHKHPGGYKVIRAVAGKDATKKFDKHHRRAVLAPKKETLLIGTVNESGQLGQSKHKKGLFRSFGFGFGSNK</sequence>
<dbReference type="PROSITE" id="PS50255">
    <property type="entry name" value="CYTOCHROME_B5_2"/>
    <property type="match status" value="1"/>
</dbReference>
<keyword evidence="2" id="KW-0479">Metal-binding</keyword>
<dbReference type="GO" id="GO:0046872">
    <property type="term" value="F:metal ion binding"/>
    <property type="evidence" value="ECO:0007669"/>
    <property type="project" value="UniProtKB-KW"/>
</dbReference>
<protein>
    <recommendedName>
        <fullName evidence="5">Cytochrome b5 heme-binding domain-containing protein</fullName>
    </recommendedName>
</protein>
<name>A0A0B7KA10_BIOOC</name>
<dbReference type="Gene3D" id="3.10.120.10">
    <property type="entry name" value="Cytochrome b5-like heme/steroid binding domain"/>
    <property type="match status" value="1"/>
</dbReference>
<comment type="similarity">
    <text evidence="4">Belongs to the cytochrome b5 family.</text>
</comment>
<dbReference type="GO" id="GO:0020037">
    <property type="term" value="F:heme binding"/>
    <property type="evidence" value="ECO:0007669"/>
    <property type="project" value="TreeGrafter"/>
</dbReference>
<evidence type="ECO:0000313" key="6">
    <source>
        <dbReference type="EMBL" id="CEO53954.1"/>
    </source>
</evidence>
<dbReference type="SUPFAM" id="SSF55856">
    <property type="entry name" value="Cytochrome b5-like heme/steroid binding domain"/>
    <property type="match status" value="1"/>
</dbReference>
<dbReference type="InterPro" id="IPR001199">
    <property type="entry name" value="Cyt_B5-like_heme/steroid-bd"/>
</dbReference>
<evidence type="ECO:0000256" key="4">
    <source>
        <dbReference type="ARBA" id="ARBA00038168"/>
    </source>
</evidence>